<comment type="caution">
    <text evidence="2">The sequence shown here is derived from an EMBL/GenBank/DDBJ whole genome shotgun (WGS) entry which is preliminary data.</text>
</comment>
<evidence type="ECO:0000256" key="1">
    <source>
        <dbReference type="SAM" id="MobiDB-lite"/>
    </source>
</evidence>
<feature type="region of interest" description="Disordered" evidence="1">
    <location>
        <begin position="692"/>
        <end position="748"/>
    </location>
</feature>
<feature type="compositionally biased region" description="Basic and acidic residues" evidence="1">
    <location>
        <begin position="260"/>
        <end position="275"/>
    </location>
</feature>
<gene>
    <name evidence="2" type="ORF">PECM_002099</name>
</gene>
<feature type="compositionally biased region" description="Polar residues" evidence="1">
    <location>
        <begin position="459"/>
        <end position="476"/>
    </location>
</feature>
<dbReference type="EMBL" id="WIWV01000015">
    <property type="protein sequence ID" value="KAF7718418.1"/>
    <property type="molecule type" value="Genomic_DNA"/>
</dbReference>
<evidence type="ECO:0000313" key="3">
    <source>
        <dbReference type="Proteomes" id="UP000631181"/>
    </source>
</evidence>
<evidence type="ECO:0008006" key="4">
    <source>
        <dbReference type="Google" id="ProtNLM"/>
    </source>
</evidence>
<organism evidence="2 3">
    <name type="scientific">Penicillium ucsense</name>
    <dbReference type="NCBI Taxonomy" id="2839758"/>
    <lineage>
        <taxon>Eukaryota</taxon>
        <taxon>Fungi</taxon>
        <taxon>Dikarya</taxon>
        <taxon>Ascomycota</taxon>
        <taxon>Pezizomycotina</taxon>
        <taxon>Eurotiomycetes</taxon>
        <taxon>Eurotiomycetidae</taxon>
        <taxon>Eurotiales</taxon>
        <taxon>Aspergillaceae</taxon>
        <taxon>Penicillium</taxon>
    </lineage>
</organism>
<accession>A0A8J8W584</accession>
<feature type="compositionally biased region" description="Basic and acidic residues" evidence="1">
    <location>
        <begin position="229"/>
        <end position="241"/>
    </location>
</feature>
<evidence type="ECO:0000313" key="2">
    <source>
        <dbReference type="EMBL" id="KAF7718418.1"/>
    </source>
</evidence>
<feature type="compositionally biased region" description="Polar residues" evidence="1">
    <location>
        <begin position="144"/>
        <end position="158"/>
    </location>
</feature>
<feature type="region of interest" description="Disordered" evidence="1">
    <location>
        <begin position="450"/>
        <end position="586"/>
    </location>
</feature>
<feature type="compositionally biased region" description="Polar residues" evidence="1">
    <location>
        <begin position="1"/>
        <end position="13"/>
    </location>
</feature>
<name>A0A8J8W584_9EURO</name>
<feature type="compositionally biased region" description="Polar residues" evidence="1">
    <location>
        <begin position="276"/>
        <end position="285"/>
    </location>
</feature>
<keyword evidence="3" id="KW-1185">Reference proteome</keyword>
<reference evidence="2" key="1">
    <citation type="journal article" date="2020" name="Front. Microbiol.">
        <title>Gene regulatory networks of Penicillium echinulatum 2HH and Penicillium oxalicum 114-2 inferred by a computational biology approach.</title>
        <authorList>
            <person name="Lenz A.R."/>
            <person name="Galan-Vasquez E."/>
            <person name="Balbinot E."/>
            <person name="De Abreu F.P."/>
            <person name="De Oliveira N.S."/>
            <person name="Da Rosa L.O."/>
            <person name="De Avila E Silva S."/>
            <person name="Camassola M."/>
            <person name="Dillon A.J.P."/>
            <person name="Perez-Rueda E."/>
        </authorList>
    </citation>
    <scope>NUCLEOTIDE SEQUENCE</scope>
    <source>
        <strain evidence="2">S1M29</strain>
    </source>
</reference>
<proteinExistence type="predicted"/>
<feature type="compositionally biased region" description="Polar residues" evidence="1">
    <location>
        <begin position="309"/>
        <end position="319"/>
    </location>
</feature>
<feature type="region of interest" description="Disordered" evidence="1">
    <location>
        <begin position="139"/>
        <end position="287"/>
    </location>
</feature>
<feature type="region of interest" description="Disordered" evidence="1">
    <location>
        <begin position="302"/>
        <end position="355"/>
    </location>
</feature>
<dbReference type="Proteomes" id="UP000631181">
    <property type="component" value="Unassembled WGS sequence"/>
</dbReference>
<feature type="compositionally biased region" description="Polar residues" evidence="1">
    <location>
        <begin position="711"/>
        <end position="722"/>
    </location>
</feature>
<feature type="compositionally biased region" description="Low complexity" evidence="1">
    <location>
        <begin position="618"/>
        <end position="637"/>
    </location>
</feature>
<sequence>MPSSRVQSETKTFASDHDRGLNGVSRLGSDTNNRRNSAIFNNNNHTNHNGTKGHPSSTLDHSPKMDDGRAKNEDVFLNIARSDSSRRDSLGRADFRRVSGFLSIATTGHASENKAEYLQLQDNLVPRFSHSIADIRGATHAEPEQQTPSLDQRFSNPENPLLAQKGSPTIPGGSHNYAISASTSVHPLDDPTRFRYPNLNSGSRSVIGAPRSRLSRASPETSPRSPPTRGERRSSIHEPRPRRSTLSTSRNGRVPSSSDPIERGPETTEKARDGTESTLSTNAPSTVWDELDDLKSRIRKLELTGKLPPSSQEAISGASQERPRTAATTVTVMSSSPRQQRKVRSPSAEKEAAVQNPVHPLLQTAMTKAQEVLAPEVYSALEATIKDALALSTMLGVNAAPSGTVSVVNGAFASPERVARRKADSVCRSLTELCLALTDKQLRRDRSASASRVLESHSLRANSGETESLAGSSAYQRITPPEAGALERQPSTSSRITSRLEARRLSLINTGVPATGDSRVAQSPSVAPPPSRLHRLSASIRSRRLAQDDELDTTSPLSRSLSRAATETETSSLGQSTSTQPRLSLGRSINRSMPNAMQQGQREQVVDLSPRTLQYQHQGSASVSSPQSQPQTPTPSSNIPYRRSYIATPAQSPAISRSNIQAGSRRYGFSSDLPDSTAGSVVEGRTRFNAADVPRNRTSIPPAKSAVGYTPVSQPRLRTNSLDTRRFGLRRRSAATPDDSFNMDDSID</sequence>
<feature type="compositionally biased region" description="Polar residues" evidence="1">
    <location>
        <begin position="553"/>
        <end position="586"/>
    </location>
</feature>
<feature type="region of interest" description="Disordered" evidence="1">
    <location>
        <begin position="615"/>
        <end position="641"/>
    </location>
</feature>
<dbReference type="AlphaFoldDB" id="A0A8J8W584"/>
<feature type="compositionally biased region" description="Low complexity" evidence="1">
    <location>
        <begin position="34"/>
        <end position="54"/>
    </location>
</feature>
<dbReference type="OrthoDB" id="5369729at2759"/>
<protein>
    <recommendedName>
        <fullName evidence="4">LPXTG-motif cell wall anchor domain protein</fullName>
    </recommendedName>
</protein>
<feature type="region of interest" description="Disordered" evidence="1">
    <location>
        <begin position="1"/>
        <end position="69"/>
    </location>
</feature>